<dbReference type="InterPro" id="IPR027417">
    <property type="entry name" value="P-loop_NTPase"/>
</dbReference>
<evidence type="ECO:0000313" key="5">
    <source>
        <dbReference type="EMBL" id="KAK0647132.1"/>
    </source>
</evidence>
<evidence type="ECO:0000259" key="4">
    <source>
        <dbReference type="Pfam" id="PF25053"/>
    </source>
</evidence>
<dbReference type="InterPro" id="IPR029498">
    <property type="entry name" value="HeLo_dom"/>
</dbReference>
<comment type="caution">
    <text evidence="5">The sequence shown here is derived from an EMBL/GenBank/DDBJ whole genome shotgun (WGS) entry which is preliminary data.</text>
</comment>
<keyword evidence="5" id="KW-0034">Amyloid</keyword>
<keyword evidence="6" id="KW-1185">Reference proteome</keyword>
<dbReference type="InterPro" id="IPR038305">
    <property type="entry name" value="HeLo_sf"/>
</dbReference>
<dbReference type="InterPro" id="IPR056884">
    <property type="entry name" value="NPHP3-like_N"/>
</dbReference>
<dbReference type="Gene3D" id="1.20.120.1020">
    <property type="entry name" value="Prion-inhibition and propagation, HeLo domain"/>
    <property type="match status" value="1"/>
</dbReference>
<keyword evidence="5" id="KW-0640">Prion</keyword>
<feature type="domain" description="DUF7791" evidence="4">
    <location>
        <begin position="614"/>
        <end position="763"/>
    </location>
</feature>
<evidence type="ECO:0000313" key="6">
    <source>
        <dbReference type="Proteomes" id="UP001174936"/>
    </source>
</evidence>
<dbReference type="Pfam" id="PF25053">
    <property type="entry name" value="DUF7791"/>
    <property type="match status" value="1"/>
</dbReference>
<evidence type="ECO:0000256" key="1">
    <source>
        <dbReference type="ARBA" id="ARBA00022737"/>
    </source>
</evidence>
<dbReference type="PANTHER" id="PTHR10039">
    <property type="entry name" value="AMELOGENIN"/>
    <property type="match status" value="1"/>
</dbReference>
<accession>A0AA39Y6U8</accession>
<dbReference type="Pfam" id="PF14479">
    <property type="entry name" value="HeLo"/>
    <property type="match status" value="1"/>
</dbReference>
<reference evidence="5" key="1">
    <citation type="submission" date="2023-06" db="EMBL/GenBank/DDBJ databases">
        <title>Genome-scale phylogeny and comparative genomics of the fungal order Sordariales.</title>
        <authorList>
            <consortium name="Lawrence Berkeley National Laboratory"/>
            <person name="Hensen N."/>
            <person name="Bonometti L."/>
            <person name="Westerberg I."/>
            <person name="Brannstrom I.O."/>
            <person name="Guillou S."/>
            <person name="Cros-Aarteil S."/>
            <person name="Calhoun S."/>
            <person name="Haridas S."/>
            <person name="Kuo A."/>
            <person name="Mondo S."/>
            <person name="Pangilinan J."/>
            <person name="Riley R."/>
            <person name="Labutti K."/>
            <person name="Andreopoulos B."/>
            <person name="Lipzen A."/>
            <person name="Chen C."/>
            <person name="Yanf M."/>
            <person name="Daum C."/>
            <person name="Ng V."/>
            <person name="Clum A."/>
            <person name="Steindorff A."/>
            <person name="Ohm R."/>
            <person name="Martin F."/>
            <person name="Silar P."/>
            <person name="Natvig D."/>
            <person name="Lalanne C."/>
            <person name="Gautier V."/>
            <person name="Ament-Velasquez S.L."/>
            <person name="Kruys A."/>
            <person name="Hutchinson M.I."/>
            <person name="Powell A.J."/>
            <person name="Barry K."/>
            <person name="Miller A.N."/>
            <person name="Grigoriev I.V."/>
            <person name="Debuchy R."/>
            <person name="Gladieux P."/>
            <person name="Thoren M.H."/>
            <person name="Johannesson H."/>
        </authorList>
    </citation>
    <scope>NUCLEOTIDE SEQUENCE</scope>
    <source>
        <strain evidence="5">SMH2532-1</strain>
    </source>
</reference>
<protein>
    <submittedName>
        <fullName evidence="5">Prion-inhibition and propagation-domain-containing protein</fullName>
    </submittedName>
</protein>
<organism evidence="5 6">
    <name type="scientific">Cercophora newfieldiana</name>
    <dbReference type="NCBI Taxonomy" id="92897"/>
    <lineage>
        <taxon>Eukaryota</taxon>
        <taxon>Fungi</taxon>
        <taxon>Dikarya</taxon>
        <taxon>Ascomycota</taxon>
        <taxon>Pezizomycotina</taxon>
        <taxon>Sordariomycetes</taxon>
        <taxon>Sordariomycetidae</taxon>
        <taxon>Sordariales</taxon>
        <taxon>Lasiosphaeriaceae</taxon>
        <taxon>Cercophora</taxon>
    </lineage>
</organism>
<keyword evidence="1" id="KW-0677">Repeat</keyword>
<dbReference type="Gene3D" id="3.40.50.300">
    <property type="entry name" value="P-loop containing nucleotide triphosphate hydrolases"/>
    <property type="match status" value="1"/>
</dbReference>
<feature type="domain" description="Nephrocystin 3-like N-terminal" evidence="3">
    <location>
        <begin position="340"/>
        <end position="502"/>
    </location>
</feature>
<dbReference type="AlphaFoldDB" id="A0AA39Y6U8"/>
<feature type="domain" description="Prion-inhibition and propagation HeLo" evidence="2">
    <location>
        <begin position="6"/>
        <end position="200"/>
    </location>
</feature>
<dbReference type="InterPro" id="IPR056693">
    <property type="entry name" value="DUF7791"/>
</dbReference>
<dbReference type="Proteomes" id="UP001174936">
    <property type="component" value="Unassembled WGS sequence"/>
</dbReference>
<evidence type="ECO:0000259" key="2">
    <source>
        <dbReference type="Pfam" id="PF14479"/>
    </source>
</evidence>
<name>A0AA39Y6U8_9PEZI</name>
<evidence type="ECO:0000259" key="3">
    <source>
        <dbReference type="Pfam" id="PF24883"/>
    </source>
</evidence>
<dbReference type="EMBL" id="JAULSV010000004">
    <property type="protein sequence ID" value="KAK0647132.1"/>
    <property type="molecule type" value="Genomic_DNA"/>
</dbReference>
<sequence>MAEVAGLTVGVIALAGLFNDCLDTISHISAIRSMGRDARILSTKLDVEKTLFLQWAESVRLLHSDCDVRLRNDFHAKAIEDVLRSLKTLLKDSSEIQTRYGLRRQTQHDATASGSNVISGSRMAKFTAAFEQHLSLLHTPQAMRRERSSQSIASRVRWVAVDKEKFERLIDDLSHFVSKLNELVPAVDSKAKAKAKTKIDRGAAYHEALSRLKDFSDVGPGAEEAEAKARKIAEHYQLSESHTILTRMADNDIASIDSAEDLLGLVEMEPDLAFAEGSLERYIVRAAKARYGSLCGRILNALWFRRIDDRRQCISPAHSRTLEWALSPPAASDSPWADLAEWFRHGSGFYWISGKAGCGKSTLMRHLSEHETVKELLCDWAADSRLITTSFFYYHLGTAEQKTHEGLTRTLLHRVLEVNRPWIPYVLPGMWKEATRSKQDHQLDLPTPAETRAAFDKLSQMPAKMCLFIDGLDEHLGNHQDSISFIKTMISGGNAKVLVSSRPEPDFISAFSRGPMLRMHDLTKGDIEKYVADHVGSHPHMQSLMRRKSIESRARQIVADLVEKAEGIFLWIVLACRSVLVGLVMGDRIGELEDRVEELPRELGNMFCHMLRKVEDRYRPQGVKYLRICHEAYKSTSIIQAFNSQQDNLVDGIPYKLPTASLSILDEYHEDLMGCSVLGAISASELDQICQTFAHRINSRCGGLLEIRLRPADEHRKTALGKQKYLLFELAVNPQTTYDPILDSEVVFMHRTVAEFLDDTSPWNLDGLDFSNNTCHPLVSLSCLWMYTAQFSDPEGPYFGSSIEASLFHAAKAASDGGDFAMIPMLSAFQEIFQHFGWSETALTMAAQLGVVEFVRDYFDKHTAESVSERPDGLPLLYHALSYSIHVPSFGKGVYPFGDVLSPGMVEYLLQQGCRAMEMFCPTKTNKTTATSPWAVWVERLSRDKTIHLHKRIAITQLFLTTSSDRDAIAAYTEERSESLFPTLQKVLLFRPEKMQNDEYAHFWNQGWEIMRVLFGSEIVSEEL</sequence>
<dbReference type="PANTHER" id="PTHR10039:SF5">
    <property type="entry name" value="NACHT DOMAIN-CONTAINING PROTEIN"/>
    <property type="match status" value="1"/>
</dbReference>
<dbReference type="Pfam" id="PF24883">
    <property type="entry name" value="NPHP3_N"/>
    <property type="match status" value="1"/>
</dbReference>
<proteinExistence type="predicted"/>
<gene>
    <name evidence="5" type="ORF">B0T16DRAFT_458993</name>
</gene>
<dbReference type="SUPFAM" id="SSF52540">
    <property type="entry name" value="P-loop containing nucleoside triphosphate hydrolases"/>
    <property type="match status" value="1"/>
</dbReference>